<dbReference type="RefSeq" id="WP_128504458.1">
    <property type="nucleotide sequence ID" value="NZ_QUAC01000042.1"/>
</dbReference>
<sequence>MNEETDLRIRQTFDRLRHGSRPLTDIDQALMDAFERLMHGLSETTDGKVTIVSVCTEADVSRASYYRSPVAQAVKEILEAPQPGARNRRNCGRRYPG</sequence>
<evidence type="ECO:0000313" key="2">
    <source>
        <dbReference type="Proteomes" id="UP000262477"/>
    </source>
</evidence>
<comment type="caution">
    <text evidence="1">The sequence shown here is derived from an EMBL/GenBank/DDBJ whole genome shotgun (WGS) entry which is preliminary data.</text>
</comment>
<dbReference type="AlphaFoldDB" id="A0A371Q9I0"/>
<organism evidence="1 2">
    <name type="scientific">Streptomyces inhibens</name>
    <dbReference type="NCBI Taxonomy" id="2293571"/>
    <lineage>
        <taxon>Bacteria</taxon>
        <taxon>Bacillati</taxon>
        <taxon>Actinomycetota</taxon>
        <taxon>Actinomycetes</taxon>
        <taxon>Kitasatosporales</taxon>
        <taxon>Streptomycetaceae</taxon>
        <taxon>Streptomyces</taxon>
    </lineage>
</organism>
<accession>A0A371Q9I0</accession>
<keyword evidence="2" id="KW-1185">Reference proteome</keyword>
<dbReference type="OrthoDB" id="7472701at2"/>
<name>A0A371Q9I0_STRIH</name>
<gene>
    <name evidence="1" type="ORF">DY245_06550</name>
</gene>
<dbReference type="EMBL" id="QUAC01000042">
    <property type="protein sequence ID" value="REK91103.1"/>
    <property type="molecule type" value="Genomic_DNA"/>
</dbReference>
<proteinExistence type="predicted"/>
<evidence type="ECO:0000313" key="1">
    <source>
        <dbReference type="EMBL" id="REK91103.1"/>
    </source>
</evidence>
<dbReference type="Proteomes" id="UP000262477">
    <property type="component" value="Unassembled WGS sequence"/>
</dbReference>
<reference evidence="1 2" key="1">
    <citation type="submission" date="2018-08" db="EMBL/GenBank/DDBJ databases">
        <title>Streptomyces NEAU-D10 sp. nov., a novel Actinomycete isolated from soil.</title>
        <authorList>
            <person name="Jin L."/>
        </authorList>
    </citation>
    <scope>NUCLEOTIDE SEQUENCE [LARGE SCALE GENOMIC DNA]</scope>
    <source>
        <strain evidence="1 2">NEAU-D10</strain>
    </source>
</reference>
<protein>
    <submittedName>
        <fullName evidence="1">Uncharacterized protein</fullName>
    </submittedName>
</protein>